<keyword evidence="3" id="KW-0804">Transcription</keyword>
<dbReference type="EMBL" id="UGRY01000003">
    <property type="protein sequence ID" value="SUD47448.1"/>
    <property type="molecule type" value="Genomic_DNA"/>
</dbReference>
<dbReference type="InterPro" id="IPR009057">
    <property type="entry name" value="Homeodomain-like_sf"/>
</dbReference>
<evidence type="ECO:0000256" key="4">
    <source>
        <dbReference type="PROSITE-ProRule" id="PRU00335"/>
    </source>
</evidence>
<dbReference type="Gene3D" id="1.10.357.10">
    <property type="entry name" value="Tetracycline Repressor, domain 2"/>
    <property type="match status" value="1"/>
</dbReference>
<dbReference type="AlphaFoldDB" id="A0A379JFZ1"/>
<dbReference type="Proteomes" id="UP000255467">
    <property type="component" value="Unassembled WGS sequence"/>
</dbReference>
<evidence type="ECO:0000256" key="1">
    <source>
        <dbReference type="ARBA" id="ARBA00023015"/>
    </source>
</evidence>
<protein>
    <submittedName>
        <fullName evidence="6">Tetracycline repressor protein class E</fullName>
    </submittedName>
</protein>
<keyword evidence="1" id="KW-0805">Transcription regulation</keyword>
<dbReference type="PROSITE" id="PS50977">
    <property type="entry name" value="HTH_TETR_2"/>
    <property type="match status" value="1"/>
</dbReference>
<dbReference type="InterPro" id="IPR004111">
    <property type="entry name" value="Repressor_TetR_C"/>
</dbReference>
<dbReference type="InterPro" id="IPR036271">
    <property type="entry name" value="Tet_transcr_reg_TetR-rel_C_sf"/>
</dbReference>
<dbReference type="Pfam" id="PF02909">
    <property type="entry name" value="TetR_C_1"/>
    <property type="match status" value="1"/>
</dbReference>
<dbReference type="GO" id="GO:0003700">
    <property type="term" value="F:DNA-binding transcription factor activity"/>
    <property type="evidence" value="ECO:0007669"/>
    <property type="project" value="TreeGrafter"/>
</dbReference>
<dbReference type="Pfam" id="PF00440">
    <property type="entry name" value="TetR_N"/>
    <property type="match status" value="1"/>
</dbReference>
<feature type="DNA-binding region" description="H-T-H motif" evidence="4">
    <location>
        <begin position="76"/>
        <end position="95"/>
    </location>
</feature>
<proteinExistence type="predicted"/>
<dbReference type="GO" id="GO:0045892">
    <property type="term" value="P:negative regulation of DNA-templated transcription"/>
    <property type="evidence" value="ECO:0007669"/>
    <property type="project" value="InterPro"/>
</dbReference>
<organism evidence="6 7">
    <name type="scientific">Nocardia otitidiscaviarum</name>
    <dbReference type="NCBI Taxonomy" id="1823"/>
    <lineage>
        <taxon>Bacteria</taxon>
        <taxon>Bacillati</taxon>
        <taxon>Actinomycetota</taxon>
        <taxon>Actinomycetes</taxon>
        <taxon>Mycobacteriales</taxon>
        <taxon>Nocardiaceae</taxon>
        <taxon>Nocardia</taxon>
    </lineage>
</organism>
<evidence type="ECO:0000259" key="5">
    <source>
        <dbReference type="PROSITE" id="PS50977"/>
    </source>
</evidence>
<name>A0A379JFZ1_9NOCA</name>
<keyword evidence="7" id="KW-1185">Reference proteome</keyword>
<dbReference type="Gene3D" id="1.10.10.60">
    <property type="entry name" value="Homeodomain-like"/>
    <property type="match status" value="1"/>
</dbReference>
<dbReference type="SUPFAM" id="SSF46689">
    <property type="entry name" value="Homeodomain-like"/>
    <property type="match status" value="1"/>
</dbReference>
<dbReference type="RefSeq" id="WP_039814123.1">
    <property type="nucleotide sequence ID" value="NZ_UGRY01000003.1"/>
</dbReference>
<dbReference type="InterPro" id="IPR050109">
    <property type="entry name" value="HTH-type_TetR-like_transc_reg"/>
</dbReference>
<dbReference type="STRING" id="1406858.GCA_000710895_03978"/>
<keyword evidence="2 4" id="KW-0238">DNA-binding</keyword>
<feature type="domain" description="HTH tetR-type" evidence="5">
    <location>
        <begin position="53"/>
        <end position="113"/>
    </location>
</feature>
<evidence type="ECO:0000256" key="3">
    <source>
        <dbReference type="ARBA" id="ARBA00023163"/>
    </source>
</evidence>
<evidence type="ECO:0000313" key="7">
    <source>
        <dbReference type="Proteomes" id="UP000255467"/>
    </source>
</evidence>
<reference evidence="6 7" key="1">
    <citation type="submission" date="2018-06" db="EMBL/GenBank/DDBJ databases">
        <authorList>
            <consortium name="Pathogen Informatics"/>
            <person name="Doyle S."/>
        </authorList>
    </citation>
    <scope>NUCLEOTIDE SEQUENCE [LARGE SCALE GENOMIC DNA]</scope>
    <source>
        <strain evidence="6 7">NCTC1934</strain>
    </source>
</reference>
<sequence length="273" mass="30223">MKPETPECAVCGEAITHPSRGRRRRYCSRSCQARAYRARSRPVAPPRRSPPRRLTTVAVVRAAVELADREGLEGLSMRRLATELGVATASLYRHFPDRDTLLAEMAELTLAETPPPPADLTGWRDGLGYEALGEWQLYRRHPWMLPVLAQTRPPLGPTLLDSLERAFTALYRPGMTRESMLTVYLSVSGLVQGLALLLTSERAPLGPQTTAEDVVEMVTPESHPMLVRYFENEAGGLDLDLDRLLGDCLALLFEGIAARHYPTEHAPSGASNR</sequence>
<dbReference type="InterPro" id="IPR001647">
    <property type="entry name" value="HTH_TetR"/>
</dbReference>
<accession>A0A379JFZ1</accession>
<dbReference type="GO" id="GO:0000976">
    <property type="term" value="F:transcription cis-regulatory region binding"/>
    <property type="evidence" value="ECO:0007669"/>
    <property type="project" value="TreeGrafter"/>
</dbReference>
<dbReference type="PANTHER" id="PTHR30055:SF151">
    <property type="entry name" value="TRANSCRIPTIONAL REGULATORY PROTEIN"/>
    <property type="match status" value="1"/>
</dbReference>
<evidence type="ECO:0000256" key="2">
    <source>
        <dbReference type="ARBA" id="ARBA00023125"/>
    </source>
</evidence>
<evidence type="ECO:0000313" key="6">
    <source>
        <dbReference type="EMBL" id="SUD47448.1"/>
    </source>
</evidence>
<gene>
    <name evidence="6" type="primary">tetR_4</name>
    <name evidence="6" type="ORF">NCTC1934_04759</name>
</gene>
<dbReference type="OrthoDB" id="4540879at2"/>
<dbReference type="SUPFAM" id="SSF48498">
    <property type="entry name" value="Tetracyclin repressor-like, C-terminal domain"/>
    <property type="match status" value="1"/>
</dbReference>
<dbReference type="PRINTS" id="PR00455">
    <property type="entry name" value="HTHTETR"/>
</dbReference>
<dbReference type="PANTHER" id="PTHR30055">
    <property type="entry name" value="HTH-TYPE TRANSCRIPTIONAL REGULATOR RUTR"/>
    <property type="match status" value="1"/>
</dbReference>